<dbReference type="AlphaFoldDB" id="A0AAD5D6S5"/>
<proteinExistence type="predicted"/>
<sequence>MSTSCFERLSSVTGNLPSFSMRNNNFGKLDMCCIGHPELDIQASKAGTPFPV</sequence>
<keyword evidence="2" id="KW-1185">Reference proteome</keyword>
<gene>
    <name evidence="1" type="ORF">M8C21_009572</name>
</gene>
<dbReference type="EMBL" id="JAMZMK010004554">
    <property type="protein sequence ID" value="KAI7754057.1"/>
    <property type="molecule type" value="Genomic_DNA"/>
</dbReference>
<accession>A0AAD5D6S5</accession>
<organism evidence="1 2">
    <name type="scientific">Ambrosia artemisiifolia</name>
    <name type="common">Common ragweed</name>
    <dbReference type="NCBI Taxonomy" id="4212"/>
    <lineage>
        <taxon>Eukaryota</taxon>
        <taxon>Viridiplantae</taxon>
        <taxon>Streptophyta</taxon>
        <taxon>Embryophyta</taxon>
        <taxon>Tracheophyta</taxon>
        <taxon>Spermatophyta</taxon>
        <taxon>Magnoliopsida</taxon>
        <taxon>eudicotyledons</taxon>
        <taxon>Gunneridae</taxon>
        <taxon>Pentapetalae</taxon>
        <taxon>asterids</taxon>
        <taxon>campanulids</taxon>
        <taxon>Asterales</taxon>
        <taxon>Asteraceae</taxon>
        <taxon>Asteroideae</taxon>
        <taxon>Heliantheae alliance</taxon>
        <taxon>Heliantheae</taxon>
        <taxon>Ambrosia</taxon>
    </lineage>
</organism>
<protein>
    <submittedName>
        <fullName evidence="1">Uncharacterized protein</fullName>
    </submittedName>
</protein>
<evidence type="ECO:0000313" key="2">
    <source>
        <dbReference type="Proteomes" id="UP001206925"/>
    </source>
</evidence>
<evidence type="ECO:0000313" key="1">
    <source>
        <dbReference type="EMBL" id="KAI7754057.1"/>
    </source>
</evidence>
<reference evidence="1" key="1">
    <citation type="submission" date="2022-06" db="EMBL/GenBank/DDBJ databases">
        <title>Uncovering the hologenomic basis of an extraordinary plant invasion.</title>
        <authorList>
            <person name="Bieker V.C."/>
            <person name="Martin M.D."/>
            <person name="Gilbert T."/>
            <person name="Hodgins K."/>
            <person name="Battlay P."/>
            <person name="Petersen B."/>
            <person name="Wilson J."/>
        </authorList>
    </citation>
    <scope>NUCLEOTIDE SEQUENCE</scope>
    <source>
        <strain evidence="1">AA19_3_7</strain>
        <tissue evidence="1">Leaf</tissue>
    </source>
</reference>
<name>A0AAD5D6S5_AMBAR</name>
<dbReference type="Proteomes" id="UP001206925">
    <property type="component" value="Unassembled WGS sequence"/>
</dbReference>
<comment type="caution">
    <text evidence="1">The sequence shown here is derived from an EMBL/GenBank/DDBJ whole genome shotgun (WGS) entry which is preliminary data.</text>
</comment>